<keyword evidence="12" id="KW-0902">Two-component regulatory system</keyword>
<dbReference type="InterPro" id="IPR003594">
    <property type="entry name" value="HATPase_dom"/>
</dbReference>
<protein>
    <recommendedName>
        <fullName evidence="4">Chemotaxis protein CheA</fullName>
        <ecNumber evidence="3">2.7.13.3</ecNumber>
    </recommendedName>
</protein>
<organism evidence="19 20">
    <name type="scientific">Anaerovorax odorimutans</name>
    <dbReference type="NCBI Taxonomy" id="109327"/>
    <lineage>
        <taxon>Bacteria</taxon>
        <taxon>Bacillati</taxon>
        <taxon>Bacillota</taxon>
        <taxon>Clostridia</taxon>
        <taxon>Peptostreptococcales</taxon>
        <taxon>Anaerovoracaceae</taxon>
        <taxon>Anaerovorax</taxon>
    </lineage>
</organism>
<dbReference type="InterPro" id="IPR036097">
    <property type="entry name" value="HisK_dim/P_sf"/>
</dbReference>
<reference evidence="19 20" key="1">
    <citation type="submission" date="2022-06" db="EMBL/GenBank/DDBJ databases">
        <title>Isolation of gut microbiota from human fecal samples.</title>
        <authorList>
            <person name="Pamer E.G."/>
            <person name="Barat B."/>
            <person name="Waligurski E."/>
            <person name="Medina S."/>
            <person name="Paddock L."/>
            <person name="Mostad J."/>
        </authorList>
    </citation>
    <scope>NUCLEOTIDE SEQUENCE [LARGE SCALE GENOMIC DNA]</scope>
    <source>
        <strain evidence="19 20">SL.3.17</strain>
    </source>
</reference>
<keyword evidence="11" id="KW-0067">ATP-binding</keyword>
<dbReference type="SMART" id="SM00260">
    <property type="entry name" value="CheW"/>
    <property type="match status" value="1"/>
</dbReference>
<dbReference type="Pfam" id="PF01584">
    <property type="entry name" value="CheW"/>
    <property type="match status" value="1"/>
</dbReference>
<dbReference type="InterPro" id="IPR036890">
    <property type="entry name" value="HATPase_C_sf"/>
</dbReference>
<dbReference type="SUPFAM" id="SSF55052">
    <property type="entry name" value="CheY-binding domain of CheA"/>
    <property type="match status" value="1"/>
</dbReference>
<evidence type="ECO:0000259" key="17">
    <source>
        <dbReference type="PROSITE" id="PS50851"/>
    </source>
</evidence>
<dbReference type="SMART" id="SM01231">
    <property type="entry name" value="H-kinase_dim"/>
    <property type="match status" value="1"/>
</dbReference>
<feature type="region of interest" description="Disordered" evidence="15">
    <location>
        <begin position="251"/>
        <end position="274"/>
    </location>
</feature>
<evidence type="ECO:0000256" key="15">
    <source>
        <dbReference type="SAM" id="MobiDB-lite"/>
    </source>
</evidence>
<dbReference type="Pfam" id="PF02518">
    <property type="entry name" value="HATPase_c"/>
    <property type="match status" value="1"/>
</dbReference>
<accession>A0ABT1RP13</accession>
<evidence type="ECO:0000256" key="11">
    <source>
        <dbReference type="ARBA" id="ARBA00022840"/>
    </source>
</evidence>
<dbReference type="Proteomes" id="UP001524502">
    <property type="component" value="Unassembled WGS sequence"/>
</dbReference>
<evidence type="ECO:0000256" key="5">
    <source>
        <dbReference type="ARBA" id="ARBA00022490"/>
    </source>
</evidence>
<sequence>MGYFDSDAEEMLQVYLLETRQLTGQLSTVLLDAEKNNCFTQEDIHSIFRVMHTIKSSSAMMGLTEMSSMAHKLEDLFAFYREQNGTVEQPKAELFDLLLDALDHMEDEMERMSQEDYAPKSTQEIEERAAAYLEKAAGEEIRLPESEETTEEEQGIPGGLEEKDGIVVRVVFEENCRMENIRAYMLVRQISGLCSCVETYPPNLEKAADGAEYINKNGVFIRFETQQEEDVLECLSKGLFVKNCEIVSQEEKPQRQELGQEEEKPAARQESRDAEFISVRSDRLDKLQNLTGEMVIQMLNLDSGLTEAGMDDLKEGTAYQINRLIYEMERTVMEIRLVPLEKLIPKLRRTLRDIGREQHKEIDLAVNCANIEADKSVVDLISEALIHLIRNAVDHGIGTPEERLAVGKKRRGTITFSVESMSGELLISVSDDGRGLDEEKILEKAREKGLLNKPAEAYGSDEICELILQPGFTTNQEVTAYSGRGVGLDVVKNTVEEIGGQLHIHSEAGEGSKFIITVPMTLATMECTRFQVGEYRFSLPSRYVFRFMDYRSNRENIRETNGRQYILYEDRMVPLIDLRKFYRMESSAPDSSIVIYVKNVEKEGCVLVDFMYTQKRVVVKPLPPLMGPDFRKRTGITGFGTMGDGVVCAALDPGLLISQYEREAVYDVQQ</sequence>
<dbReference type="Pfam" id="PF07194">
    <property type="entry name" value="P2"/>
    <property type="match status" value="1"/>
</dbReference>
<dbReference type="InterPro" id="IPR010808">
    <property type="entry name" value="CheA_P2-bd"/>
</dbReference>
<comment type="function">
    <text evidence="13">Involved in the transmission of sensory signals from the chemoreceptors to the flagellar motors. CheA is autophosphorylated; it can transfer its phosphate group to either CheB or CheY.</text>
</comment>
<dbReference type="PANTHER" id="PTHR43395">
    <property type="entry name" value="SENSOR HISTIDINE KINASE CHEA"/>
    <property type="match status" value="1"/>
</dbReference>
<dbReference type="PROSITE" id="PS50109">
    <property type="entry name" value="HIS_KIN"/>
    <property type="match status" value="1"/>
</dbReference>
<dbReference type="EC" id="2.7.13.3" evidence="3"/>
<evidence type="ECO:0000256" key="14">
    <source>
        <dbReference type="PROSITE-ProRule" id="PRU00110"/>
    </source>
</evidence>
<evidence type="ECO:0000256" key="10">
    <source>
        <dbReference type="ARBA" id="ARBA00022777"/>
    </source>
</evidence>
<feature type="domain" description="CheW-like" evidence="17">
    <location>
        <begin position="524"/>
        <end position="662"/>
    </location>
</feature>
<dbReference type="Gene3D" id="3.30.70.1110">
    <property type="entry name" value="Histidine kinase CheA-like, P2 response regulator-binding domain"/>
    <property type="match status" value="1"/>
</dbReference>
<dbReference type="Pfam" id="PF01627">
    <property type="entry name" value="Hpt"/>
    <property type="match status" value="1"/>
</dbReference>
<dbReference type="PRINTS" id="PR00344">
    <property type="entry name" value="BCTRLSENSOR"/>
</dbReference>
<keyword evidence="5" id="KW-0963">Cytoplasm</keyword>
<evidence type="ECO:0000256" key="1">
    <source>
        <dbReference type="ARBA" id="ARBA00000085"/>
    </source>
</evidence>
<dbReference type="SMART" id="SM00073">
    <property type="entry name" value="HPT"/>
    <property type="match status" value="1"/>
</dbReference>
<dbReference type="SUPFAM" id="SSF50341">
    <property type="entry name" value="CheW-like"/>
    <property type="match status" value="1"/>
</dbReference>
<evidence type="ECO:0000259" key="16">
    <source>
        <dbReference type="PROSITE" id="PS50109"/>
    </source>
</evidence>
<dbReference type="InterPro" id="IPR008207">
    <property type="entry name" value="Sig_transdc_His_kin_Hpt_dom"/>
</dbReference>
<dbReference type="Gene3D" id="1.10.287.560">
    <property type="entry name" value="Histidine kinase CheA-like, homodimeric domain"/>
    <property type="match status" value="1"/>
</dbReference>
<comment type="caution">
    <text evidence="19">The sequence shown here is derived from an EMBL/GenBank/DDBJ whole genome shotgun (WGS) entry which is preliminary data.</text>
</comment>
<evidence type="ECO:0000256" key="8">
    <source>
        <dbReference type="ARBA" id="ARBA00022679"/>
    </source>
</evidence>
<keyword evidence="10" id="KW-0418">Kinase</keyword>
<feature type="modified residue" description="Phosphohistidine" evidence="14">
    <location>
        <position position="52"/>
    </location>
</feature>
<evidence type="ECO:0000259" key="18">
    <source>
        <dbReference type="PROSITE" id="PS50894"/>
    </source>
</evidence>
<feature type="compositionally biased region" description="Basic and acidic residues" evidence="15">
    <location>
        <begin position="261"/>
        <end position="274"/>
    </location>
</feature>
<dbReference type="PANTHER" id="PTHR43395:SF10">
    <property type="entry name" value="CHEMOTAXIS PROTEIN CHEA"/>
    <property type="match status" value="1"/>
</dbReference>
<gene>
    <name evidence="19" type="ORF">NE619_09340</name>
</gene>
<comment type="catalytic activity">
    <reaction evidence="1">
        <text>ATP + protein L-histidine = ADP + protein N-phospho-L-histidine.</text>
        <dbReference type="EC" id="2.7.13.3"/>
    </reaction>
</comment>
<dbReference type="InterPro" id="IPR036641">
    <property type="entry name" value="HPT_dom_sf"/>
</dbReference>
<dbReference type="CDD" id="cd00088">
    <property type="entry name" value="HPT"/>
    <property type="match status" value="1"/>
</dbReference>
<keyword evidence="9" id="KW-0547">Nucleotide-binding</keyword>
<dbReference type="SUPFAM" id="SSF55874">
    <property type="entry name" value="ATPase domain of HSP90 chaperone/DNA topoisomerase II/histidine kinase"/>
    <property type="match status" value="1"/>
</dbReference>
<name>A0ABT1RP13_9FIRM</name>
<evidence type="ECO:0000256" key="12">
    <source>
        <dbReference type="ARBA" id="ARBA00023012"/>
    </source>
</evidence>
<keyword evidence="6" id="KW-0145">Chemotaxis</keyword>
<dbReference type="Gene3D" id="2.30.30.40">
    <property type="entry name" value="SH3 Domains"/>
    <property type="match status" value="1"/>
</dbReference>
<feature type="domain" description="Histidine kinase" evidence="16">
    <location>
        <begin position="320"/>
        <end position="522"/>
    </location>
</feature>
<feature type="domain" description="HPt" evidence="18">
    <location>
        <begin position="4"/>
        <end position="112"/>
    </location>
</feature>
<dbReference type="Gene3D" id="3.30.565.10">
    <property type="entry name" value="Histidine kinase-like ATPase, C-terminal domain"/>
    <property type="match status" value="1"/>
</dbReference>
<dbReference type="SUPFAM" id="SSF47384">
    <property type="entry name" value="Homodimeric domain of signal transducing histidine kinase"/>
    <property type="match status" value="1"/>
</dbReference>
<dbReference type="RefSeq" id="WP_256132124.1">
    <property type="nucleotide sequence ID" value="NZ_JANFXK010000009.1"/>
</dbReference>
<dbReference type="SMART" id="SM00387">
    <property type="entry name" value="HATPase_c"/>
    <property type="match status" value="1"/>
</dbReference>
<dbReference type="Pfam" id="PF02895">
    <property type="entry name" value="H-kinase_dim"/>
    <property type="match status" value="1"/>
</dbReference>
<evidence type="ECO:0000256" key="13">
    <source>
        <dbReference type="ARBA" id="ARBA00035100"/>
    </source>
</evidence>
<evidence type="ECO:0000256" key="4">
    <source>
        <dbReference type="ARBA" id="ARBA00021495"/>
    </source>
</evidence>
<dbReference type="InterPro" id="IPR005467">
    <property type="entry name" value="His_kinase_dom"/>
</dbReference>
<evidence type="ECO:0000256" key="6">
    <source>
        <dbReference type="ARBA" id="ARBA00022500"/>
    </source>
</evidence>
<evidence type="ECO:0000256" key="9">
    <source>
        <dbReference type="ARBA" id="ARBA00022741"/>
    </source>
</evidence>
<dbReference type="InterPro" id="IPR004358">
    <property type="entry name" value="Sig_transdc_His_kin-like_C"/>
</dbReference>
<keyword evidence="20" id="KW-1185">Reference proteome</keyword>
<proteinExistence type="predicted"/>
<dbReference type="Gene3D" id="1.20.120.160">
    <property type="entry name" value="HPT domain"/>
    <property type="match status" value="1"/>
</dbReference>
<dbReference type="InterPro" id="IPR004105">
    <property type="entry name" value="CheA-like_dim"/>
</dbReference>
<dbReference type="PROSITE" id="PS50894">
    <property type="entry name" value="HPT"/>
    <property type="match status" value="1"/>
</dbReference>
<evidence type="ECO:0000256" key="2">
    <source>
        <dbReference type="ARBA" id="ARBA00004496"/>
    </source>
</evidence>
<dbReference type="InterPro" id="IPR051315">
    <property type="entry name" value="Bact_Chemotaxis_CheA"/>
</dbReference>
<dbReference type="InterPro" id="IPR002545">
    <property type="entry name" value="CheW-lke_dom"/>
</dbReference>
<dbReference type="InterPro" id="IPR036061">
    <property type="entry name" value="CheW-like_dom_sf"/>
</dbReference>
<evidence type="ECO:0000256" key="7">
    <source>
        <dbReference type="ARBA" id="ARBA00022553"/>
    </source>
</evidence>
<dbReference type="InterPro" id="IPR037052">
    <property type="entry name" value="CheA-like_P2_sf"/>
</dbReference>
<dbReference type="PROSITE" id="PS50851">
    <property type="entry name" value="CHEW"/>
    <property type="match status" value="1"/>
</dbReference>
<evidence type="ECO:0000313" key="19">
    <source>
        <dbReference type="EMBL" id="MCQ4636934.1"/>
    </source>
</evidence>
<evidence type="ECO:0000256" key="3">
    <source>
        <dbReference type="ARBA" id="ARBA00012438"/>
    </source>
</evidence>
<dbReference type="SUPFAM" id="SSF47226">
    <property type="entry name" value="Histidine-containing phosphotransfer domain, HPT domain"/>
    <property type="match status" value="1"/>
</dbReference>
<dbReference type="InterPro" id="IPR037006">
    <property type="entry name" value="CheA-like_homodim_sf"/>
</dbReference>
<keyword evidence="8" id="KW-0808">Transferase</keyword>
<evidence type="ECO:0000313" key="20">
    <source>
        <dbReference type="Proteomes" id="UP001524502"/>
    </source>
</evidence>
<dbReference type="InterPro" id="IPR035891">
    <property type="entry name" value="CheY-binding_CheA"/>
</dbReference>
<dbReference type="EMBL" id="JANFXK010000009">
    <property type="protein sequence ID" value="MCQ4636934.1"/>
    <property type="molecule type" value="Genomic_DNA"/>
</dbReference>
<keyword evidence="7 14" id="KW-0597">Phosphoprotein</keyword>
<comment type="subcellular location">
    <subcellularLocation>
        <location evidence="2">Cytoplasm</location>
    </subcellularLocation>
</comment>